<dbReference type="OrthoDB" id="419598at2759"/>
<accession>G0S1P7</accession>
<dbReference type="InterPro" id="IPR016040">
    <property type="entry name" value="NAD(P)-bd_dom"/>
</dbReference>
<sequence>MKSETPGHVEKVAIVGATGNIGSSFTQALLNTGKHTVTALVRPESKGKVPEGVKVVRSDFNNESSLVEALKGQEVLIITLSTMAPLEVHDRLVVAAKKAGVRYVVPNLYGYPIDRSNSQNGESNGNSYDQVFLDRYPYIQKFLDKVTEIESDGLRWFVLATGFWYEWSLALGEQCFGFNIKDRRVTFFDDGKRTITTTTWAQCGRAMAALLSLPQQGPSASPSLVDFLGTQVRVGSFRVSQRDMLDSLNRVLGTTDADWEIKYESSKKRVKDGIEALEKGNKVGFAKALYSSVFDPSYKQGDYGAVEPLANDALRLPKEDLDEATRKVVAMIESGWNPWS</sequence>
<dbReference type="PANTHER" id="PTHR47706">
    <property type="entry name" value="NMRA-LIKE FAMILY PROTEIN"/>
    <property type="match status" value="1"/>
</dbReference>
<evidence type="ECO:0000256" key="2">
    <source>
        <dbReference type="ARBA" id="ARBA00022857"/>
    </source>
</evidence>
<dbReference type="GO" id="GO:0016491">
    <property type="term" value="F:oxidoreductase activity"/>
    <property type="evidence" value="ECO:0007669"/>
    <property type="project" value="UniProtKB-KW"/>
</dbReference>
<keyword evidence="3" id="KW-0560">Oxidoreductase</keyword>
<gene>
    <name evidence="5" type="ORF">CTHT_0014360</name>
</gene>
<evidence type="ECO:0000313" key="5">
    <source>
        <dbReference type="EMBL" id="EGS22957.1"/>
    </source>
</evidence>
<dbReference type="Proteomes" id="UP000008066">
    <property type="component" value="Unassembled WGS sequence"/>
</dbReference>
<reference evidence="5 6" key="1">
    <citation type="journal article" date="2011" name="Cell">
        <title>Insight into structure and assembly of the nuclear pore complex by utilizing the genome of a eukaryotic thermophile.</title>
        <authorList>
            <person name="Amlacher S."/>
            <person name="Sarges P."/>
            <person name="Flemming D."/>
            <person name="van Noort V."/>
            <person name="Kunze R."/>
            <person name="Devos D.P."/>
            <person name="Arumugam M."/>
            <person name="Bork P."/>
            <person name="Hurt E."/>
        </authorList>
    </citation>
    <scope>NUCLEOTIDE SEQUENCE [LARGE SCALE GENOMIC DNA]</scope>
    <source>
        <strain evidence="6">DSM 1495 / CBS 144.50 / IMI 039719</strain>
    </source>
</reference>
<organism evidence="6">
    <name type="scientific">Chaetomium thermophilum (strain DSM 1495 / CBS 144.50 / IMI 039719)</name>
    <name type="common">Thermochaetoides thermophila</name>
    <dbReference type="NCBI Taxonomy" id="759272"/>
    <lineage>
        <taxon>Eukaryota</taxon>
        <taxon>Fungi</taxon>
        <taxon>Dikarya</taxon>
        <taxon>Ascomycota</taxon>
        <taxon>Pezizomycotina</taxon>
        <taxon>Sordariomycetes</taxon>
        <taxon>Sordariomycetidae</taxon>
        <taxon>Sordariales</taxon>
        <taxon>Chaetomiaceae</taxon>
        <taxon>Thermochaetoides</taxon>
    </lineage>
</organism>
<dbReference type="AlphaFoldDB" id="G0S1P7"/>
<keyword evidence="6" id="KW-1185">Reference proteome</keyword>
<dbReference type="Gene3D" id="3.40.50.720">
    <property type="entry name" value="NAD(P)-binding Rossmann-like Domain"/>
    <property type="match status" value="1"/>
</dbReference>
<keyword evidence="2" id="KW-0521">NADP</keyword>
<evidence type="ECO:0000256" key="1">
    <source>
        <dbReference type="ARBA" id="ARBA00005725"/>
    </source>
</evidence>
<comment type="similarity">
    <text evidence="1">Belongs to the NmrA-type oxidoreductase family. Isoflavone reductase subfamily.</text>
</comment>
<dbReference type="EMBL" id="GL988039">
    <property type="protein sequence ID" value="EGS22957.1"/>
    <property type="molecule type" value="Genomic_DNA"/>
</dbReference>
<dbReference type="InterPro" id="IPR051609">
    <property type="entry name" value="NmrA/Isoflavone_reductase-like"/>
</dbReference>
<dbReference type="eggNOG" id="ENOG502QTQ8">
    <property type="taxonomic scope" value="Eukaryota"/>
</dbReference>
<dbReference type="GeneID" id="18255474"/>
<dbReference type="CDD" id="cd05259">
    <property type="entry name" value="PCBER_SDR_a"/>
    <property type="match status" value="1"/>
</dbReference>
<name>G0S1P7_CHATD</name>
<dbReference type="KEGG" id="cthr:CTHT_0014360"/>
<feature type="domain" description="NAD(P)-binding" evidence="4">
    <location>
        <begin position="16"/>
        <end position="162"/>
    </location>
</feature>
<dbReference type="InterPro" id="IPR045312">
    <property type="entry name" value="PCBER-like"/>
</dbReference>
<dbReference type="RefSeq" id="XP_006691949.1">
    <property type="nucleotide sequence ID" value="XM_006691886.1"/>
</dbReference>
<dbReference type="OMA" id="YEWSLAC"/>
<evidence type="ECO:0000313" key="6">
    <source>
        <dbReference type="Proteomes" id="UP000008066"/>
    </source>
</evidence>
<evidence type="ECO:0000259" key="4">
    <source>
        <dbReference type="Pfam" id="PF13460"/>
    </source>
</evidence>
<dbReference type="Pfam" id="PF13460">
    <property type="entry name" value="NAD_binding_10"/>
    <property type="match status" value="1"/>
</dbReference>
<proteinExistence type="inferred from homology"/>
<dbReference type="HOGENOM" id="CLU_044876_1_1_1"/>
<dbReference type="InterPro" id="IPR036291">
    <property type="entry name" value="NAD(P)-bd_dom_sf"/>
</dbReference>
<protein>
    <recommendedName>
        <fullName evidence="4">NAD(P)-binding domain-containing protein</fullName>
    </recommendedName>
</protein>
<dbReference type="PANTHER" id="PTHR47706:SF7">
    <property type="entry name" value="CIPA-LIKE, PUTATIVE (AFU_ORTHOLOGUE AFUA_1G01630)-RELATED"/>
    <property type="match status" value="1"/>
</dbReference>
<evidence type="ECO:0000256" key="3">
    <source>
        <dbReference type="ARBA" id="ARBA00023002"/>
    </source>
</evidence>
<dbReference type="SUPFAM" id="SSF51735">
    <property type="entry name" value="NAD(P)-binding Rossmann-fold domains"/>
    <property type="match status" value="1"/>
</dbReference>